<feature type="region of interest" description="Disordered" evidence="1">
    <location>
        <begin position="1"/>
        <end position="34"/>
    </location>
</feature>
<organism evidence="2 3">
    <name type="scientific">Vigna angularis var. angularis</name>
    <dbReference type="NCBI Taxonomy" id="157739"/>
    <lineage>
        <taxon>Eukaryota</taxon>
        <taxon>Viridiplantae</taxon>
        <taxon>Streptophyta</taxon>
        <taxon>Embryophyta</taxon>
        <taxon>Tracheophyta</taxon>
        <taxon>Spermatophyta</taxon>
        <taxon>Magnoliopsida</taxon>
        <taxon>eudicotyledons</taxon>
        <taxon>Gunneridae</taxon>
        <taxon>Pentapetalae</taxon>
        <taxon>rosids</taxon>
        <taxon>fabids</taxon>
        <taxon>Fabales</taxon>
        <taxon>Fabaceae</taxon>
        <taxon>Papilionoideae</taxon>
        <taxon>50 kb inversion clade</taxon>
        <taxon>NPAAA clade</taxon>
        <taxon>indigoferoid/millettioid clade</taxon>
        <taxon>Phaseoleae</taxon>
        <taxon>Vigna</taxon>
    </lineage>
</organism>
<accession>A0A0S3S7Y8</accession>
<evidence type="ECO:0000256" key="1">
    <source>
        <dbReference type="SAM" id="MobiDB-lite"/>
    </source>
</evidence>
<sequence length="73" mass="8339">MNLCPQSQVASKVETTKVRPNPTKENTHTREVENPKSRCDLRLLCRATPTYIDELETTQNAIATTNKNPQREQ</sequence>
<gene>
    <name evidence="2" type="primary">Vigan.05G258000</name>
    <name evidence="2" type="ORF">VIGAN_05258000</name>
</gene>
<feature type="compositionally biased region" description="Basic and acidic residues" evidence="1">
    <location>
        <begin position="25"/>
        <end position="34"/>
    </location>
</feature>
<dbReference type="EMBL" id="AP015038">
    <property type="protein sequence ID" value="BAT88933.1"/>
    <property type="molecule type" value="Genomic_DNA"/>
</dbReference>
<keyword evidence="3" id="KW-1185">Reference proteome</keyword>
<dbReference type="Proteomes" id="UP000291084">
    <property type="component" value="Chromosome 5"/>
</dbReference>
<evidence type="ECO:0000313" key="2">
    <source>
        <dbReference type="EMBL" id="BAT88933.1"/>
    </source>
</evidence>
<name>A0A0S3S7Y8_PHAAN</name>
<feature type="compositionally biased region" description="Polar residues" evidence="1">
    <location>
        <begin position="1"/>
        <end position="10"/>
    </location>
</feature>
<proteinExistence type="predicted"/>
<evidence type="ECO:0000313" key="3">
    <source>
        <dbReference type="Proteomes" id="UP000291084"/>
    </source>
</evidence>
<dbReference type="AlphaFoldDB" id="A0A0S3S7Y8"/>
<reference evidence="2 3" key="1">
    <citation type="journal article" date="2015" name="Sci. Rep.">
        <title>The power of single molecule real-time sequencing technology in the de novo assembly of a eukaryotic genome.</title>
        <authorList>
            <person name="Sakai H."/>
            <person name="Naito K."/>
            <person name="Ogiso-Tanaka E."/>
            <person name="Takahashi Y."/>
            <person name="Iseki K."/>
            <person name="Muto C."/>
            <person name="Satou K."/>
            <person name="Teruya K."/>
            <person name="Shiroma A."/>
            <person name="Shimoji M."/>
            <person name="Hirano T."/>
            <person name="Itoh T."/>
            <person name="Kaga A."/>
            <person name="Tomooka N."/>
        </authorList>
    </citation>
    <scope>NUCLEOTIDE SEQUENCE [LARGE SCALE GENOMIC DNA]</scope>
    <source>
        <strain evidence="3">cv. Shumari</strain>
    </source>
</reference>
<protein>
    <submittedName>
        <fullName evidence="2">Uncharacterized protein</fullName>
    </submittedName>
</protein>